<feature type="signal peptide" evidence="6">
    <location>
        <begin position="1"/>
        <end position="23"/>
    </location>
</feature>
<dbReference type="InterPro" id="IPR006665">
    <property type="entry name" value="OmpA-like"/>
</dbReference>
<dbReference type="Proteomes" id="UP000270291">
    <property type="component" value="Unassembled WGS sequence"/>
</dbReference>
<dbReference type="CDD" id="cd07185">
    <property type="entry name" value="OmpA_C-like"/>
    <property type="match status" value="1"/>
</dbReference>
<dbReference type="GO" id="GO:0009279">
    <property type="term" value="C:cell outer membrane"/>
    <property type="evidence" value="ECO:0007669"/>
    <property type="project" value="UniProtKB-SubCell"/>
</dbReference>
<proteinExistence type="predicted"/>
<sequence>MLPARYFRNMAFGWLLLFSFSSAAQSRPSGTGLRGQYYEGQNFEKLALTRVDPGIDFNWTIGPTGDHFVSPGPGVPGEWFSARWKGHLYAPVTGVYTFRMTMDDGMRVWVGGQRILNSWQNQAVSSYTAQIALTAGRYYPIRVEYYQAGQDSRAALAWQLPTTTEPEPIPAAYLYASLPTTAVPVPVAASKPAAQPVRPQPAAPRPSVTMTPLEPAVVVGRRPVAAAPRAARVVRRPQATPLPPKVTPPDTVPLPDLSALSKGAAVTLPNLYFTQSTAALLPSSRPTLNELARRLREQPAMRLEIAGHTDNVGEAALNLRLSEQRARVVRQYLVQQGIDSVRLAARGYGGTRPVADNRDPQQRPRNRRVEVVVQ</sequence>
<dbReference type="InterPro" id="IPR006664">
    <property type="entry name" value="OMP_bac"/>
</dbReference>
<comment type="caution">
    <text evidence="9">The sequence shown here is derived from an EMBL/GenBank/DDBJ whole genome shotgun (WGS) entry which is preliminary data.</text>
</comment>
<dbReference type="InterPro" id="IPR050330">
    <property type="entry name" value="Bact_OuterMem_StrucFunc"/>
</dbReference>
<dbReference type="PROSITE" id="PS51123">
    <property type="entry name" value="OMPA_2"/>
    <property type="match status" value="1"/>
</dbReference>
<keyword evidence="10" id="KW-1185">Reference proteome</keyword>
<dbReference type="PANTHER" id="PTHR30329:SF21">
    <property type="entry name" value="LIPOPROTEIN YIAD-RELATED"/>
    <property type="match status" value="1"/>
</dbReference>
<dbReference type="InterPro" id="IPR037524">
    <property type="entry name" value="PA14/GLEYA"/>
</dbReference>
<feature type="domain" description="OmpA-like" evidence="7">
    <location>
        <begin position="260"/>
        <end position="374"/>
    </location>
</feature>
<dbReference type="Gene3D" id="3.90.182.10">
    <property type="entry name" value="Toxin - Anthrax Protective Antigen,domain 1"/>
    <property type="match status" value="1"/>
</dbReference>
<dbReference type="SUPFAM" id="SSF56988">
    <property type="entry name" value="Anthrax protective antigen"/>
    <property type="match status" value="1"/>
</dbReference>
<feature type="compositionally biased region" description="Basic and acidic residues" evidence="5">
    <location>
        <begin position="355"/>
        <end position="374"/>
    </location>
</feature>
<keyword evidence="2 4" id="KW-0472">Membrane</keyword>
<evidence type="ECO:0000256" key="6">
    <source>
        <dbReference type="SAM" id="SignalP"/>
    </source>
</evidence>
<dbReference type="AlphaFoldDB" id="A0A3R9N2C4"/>
<evidence type="ECO:0000259" key="8">
    <source>
        <dbReference type="PROSITE" id="PS51820"/>
    </source>
</evidence>
<evidence type="ECO:0000256" key="1">
    <source>
        <dbReference type="ARBA" id="ARBA00004442"/>
    </source>
</evidence>
<evidence type="ECO:0000256" key="3">
    <source>
        <dbReference type="ARBA" id="ARBA00023237"/>
    </source>
</evidence>
<dbReference type="OrthoDB" id="611024at2"/>
<feature type="region of interest" description="Disordered" evidence="5">
    <location>
        <begin position="348"/>
        <end position="374"/>
    </location>
</feature>
<evidence type="ECO:0000256" key="2">
    <source>
        <dbReference type="ARBA" id="ARBA00023136"/>
    </source>
</evidence>
<organism evidence="9 10">
    <name type="scientific">Hymenobacter perfusus</name>
    <dbReference type="NCBI Taxonomy" id="1236770"/>
    <lineage>
        <taxon>Bacteria</taxon>
        <taxon>Pseudomonadati</taxon>
        <taxon>Bacteroidota</taxon>
        <taxon>Cytophagia</taxon>
        <taxon>Cytophagales</taxon>
        <taxon>Hymenobacteraceae</taxon>
        <taxon>Hymenobacter</taxon>
    </lineage>
</organism>
<dbReference type="Gene3D" id="3.30.1330.60">
    <property type="entry name" value="OmpA-like domain"/>
    <property type="match status" value="1"/>
</dbReference>
<dbReference type="PROSITE" id="PS51820">
    <property type="entry name" value="PA14"/>
    <property type="match status" value="1"/>
</dbReference>
<reference evidence="9 10" key="1">
    <citation type="submission" date="2018-12" db="EMBL/GenBank/DDBJ databases">
        <authorList>
            <person name="Feng G."/>
            <person name="Zhu H."/>
        </authorList>
    </citation>
    <scope>NUCLEOTIDE SEQUENCE [LARGE SCALE GENOMIC DNA]</scope>
    <source>
        <strain evidence="9 10">LMG 26000</strain>
    </source>
</reference>
<name>A0A3R9N2C4_9BACT</name>
<feature type="chain" id="PRO_5018667536" description="OmpA family protein" evidence="6">
    <location>
        <begin position="24"/>
        <end position="374"/>
    </location>
</feature>
<dbReference type="InterPro" id="IPR011658">
    <property type="entry name" value="PA14_dom"/>
</dbReference>
<evidence type="ECO:0000313" key="10">
    <source>
        <dbReference type="Proteomes" id="UP000270291"/>
    </source>
</evidence>
<dbReference type="Pfam" id="PF00691">
    <property type="entry name" value="OmpA"/>
    <property type="match status" value="1"/>
</dbReference>
<evidence type="ECO:0000256" key="4">
    <source>
        <dbReference type="PROSITE-ProRule" id="PRU00473"/>
    </source>
</evidence>
<evidence type="ECO:0008006" key="11">
    <source>
        <dbReference type="Google" id="ProtNLM"/>
    </source>
</evidence>
<gene>
    <name evidence="9" type="ORF">EI293_04855</name>
</gene>
<protein>
    <recommendedName>
        <fullName evidence="11">OmpA family protein</fullName>
    </recommendedName>
</protein>
<dbReference type="PANTHER" id="PTHR30329">
    <property type="entry name" value="STATOR ELEMENT OF FLAGELLAR MOTOR COMPLEX"/>
    <property type="match status" value="1"/>
</dbReference>
<evidence type="ECO:0000313" key="9">
    <source>
        <dbReference type="EMBL" id="RSK46496.1"/>
    </source>
</evidence>
<dbReference type="RefSeq" id="WP_125435999.1">
    <property type="nucleotide sequence ID" value="NZ_RWIU01000001.1"/>
</dbReference>
<keyword evidence="6" id="KW-0732">Signal</keyword>
<feature type="domain" description="PA14" evidence="8">
    <location>
        <begin position="28"/>
        <end position="173"/>
    </location>
</feature>
<evidence type="ECO:0000256" key="5">
    <source>
        <dbReference type="SAM" id="MobiDB-lite"/>
    </source>
</evidence>
<dbReference type="InterPro" id="IPR036737">
    <property type="entry name" value="OmpA-like_sf"/>
</dbReference>
<dbReference type="SUPFAM" id="SSF103088">
    <property type="entry name" value="OmpA-like"/>
    <property type="match status" value="1"/>
</dbReference>
<dbReference type="Pfam" id="PF07691">
    <property type="entry name" value="PA14"/>
    <property type="match status" value="1"/>
</dbReference>
<accession>A0A3R9N2C4</accession>
<dbReference type="PRINTS" id="PR01021">
    <property type="entry name" value="OMPADOMAIN"/>
</dbReference>
<keyword evidence="3" id="KW-0998">Cell outer membrane</keyword>
<dbReference type="PRINTS" id="PR01023">
    <property type="entry name" value="NAFLGMOTY"/>
</dbReference>
<dbReference type="SMART" id="SM00758">
    <property type="entry name" value="PA14"/>
    <property type="match status" value="1"/>
</dbReference>
<comment type="subcellular location">
    <subcellularLocation>
        <location evidence="1">Cell outer membrane</location>
    </subcellularLocation>
</comment>
<evidence type="ECO:0000259" key="7">
    <source>
        <dbReference type="PROSITE" id="PS51123"/>
    </source>
</evidence>
<dbReference type="EMBL" id="RWIU01000001">
    <property type="protein sequence ID" value="RSK46496.1"/>
    <property type="molecule type" value="Genomic_DNA"/>
</dbReference>